<evidence type="ECO:0000259" key="4">
    <source>
        <dbReference type="PROSITE" id="PS50002"/>
    </source>
</evidence>
<organism evidence="5 6">
    <name type="scientific">Mytilus galloprovincialis</name>
    <name type="common">Mediterranean mussel</name>
    <dbReference type="NCBI Taxonomy" id="29158"/>
    <lineage>
        <taxon>Eukaryota</taxon>
        <taxon>Metazoa</taxon>
        <taxon>Spiralia</taxon>
        <taxon>Lophotrochozoa</taxon>
        <taxon>Mollusca</taxon>
        <taxon>Bivalvia</taxon>
        <taxon>Autobranchia</taxon>
        <taxon>Pteriomorphia</taxon>
        <taxon>Mytilida</taxon>
        <taxon>Mytiloidea</taxon>
        <taxon>Mytilidae</taxon>
        <taxon>Mytilinae</taxon>
        <taxon>Mytilus</taxon>
    </lineage>
</organism>
<feature type="region of interest" description="Disordered" evidence="3">
    <location>
        <begin position="559"/>
        <end position="579"/>
    </location>
</feature>
<reference evidence="5" key="1">
    <citation type="submission" date="2018-11" db="EMBL/GenBank/DDBJ databases">
        <authorList>
            <person name="Alioto T."/>
            <person name="Alioto T."/>
        </authorList>
    </citation>
    <scope>NUCLEOTIDE SEQUENCE</scope>
</reference>
<evidence type="ECO:0000256" key="1">
    <source>
        <dbReference type="ARBA" id="ARBA00022443"/>
    </source>
</evidence>
<keyword evidence="1 2" id="KW-0728">SH3 domain</keyword>
<comment type="caution">
    <text evidence="5">The sequence shown here is derived from an EMBL/GenBank/DDBJ whole genome shotgun (WGS) entry which is preliminary data.</text>
</comment>
<keyword evidence="6" id="KW-1185">Reference proteome</keyword>
<sequence length="788" mass="88903">MESGFIVKRYRTFTARSKARLESLNKNQRKLYLVRPFEYMSSAKRSRDPPNPGNEPTEELGYPALVQYTFVPNGTESSEILVSEGDIVQLVYKVGGWVFIRTYEGKVGYIPFSFCKELESSKQVGSTYSETGLKGSSFDIPDFGDSNHSKLGNSFTENKFLRRSKSAVGNSERAQFRHQAKSERRVHFADQPKSRNSCDICYNFLTSFSSIEHNTSNVGQKKVNLKPHKLLKLLQTISKEGFVNTGNTRPPNNAQSYFGQITDNRINRRKSDYEFPIKFGNYCNQCDVLKDIFKNANRYSMSDLYSTIRNLHSHALADSDSEEEENSERYDIKEKSSTNAQNGGVHNMAPVENNSNRSISYQDPESKQKVEIVRNNSFSGITDNERSDFTNGTLSSNDTSQSDTRPISTITAVTCTRAAKFTHNKSIDSVQRSPGLQNHKINNFFPENQSSNLCPPLLNGYDEDVTEFRSAEYHPPLVKKWRQANTSLSSESVIKRPPGIIREQTFEFESTRHKEVNFNDPKKENLNLTSSGGNKSLIGKINSPIRSFTMDSRRKPIISNGDFSLDDDENSSLEPSLSNGSPKGAITKCFTTYGHLTGFQSDVNTGKSLSIDRHSSQFSDRENVDKVEKKHNIESANQDYDNNYSKQTETDSAIDRRKIVARKVNPVIRSPRNLMSNSGPLIGRKNDKDIRKSLLEHSVMKRTQGNPTEMRSQPMRTQPMRAQHDFASQNESASGRTPPVLVKKFNKQMWRPSLAGSEGSSDQRPFSPFGGTLPASKIVKKKVVEVFV</sequence>
<dbReference type="EMBL" id="UYJE01008708">
    <property type="protein sequence ID" value="VDI66363.1"/>
    <property type="molecule type" value="Genomic_DNA"/>
</dbReference>
<name>A0A8B6GN90_MYTGA</name>
<feature type="compositionally biased region" description="Polar residues" evidence="3">
    <location>
        <begin position="352"/>
        <end position="363"/>
    </location>
</feature>
<evidence type="ECO:0000256" key="2">
    <source>
        <dbReference type="PROSITE-ProRule" id="PRU00192"/>
    </source>
</evidence>
<proteinExistence type="predicted"/>
<evidence type="ECO:0000313" key="6">
    <source>
        <dbReference type="Proteomes" id="UP000596742"/>
    </source>
</evidence>
<dbReference type="Gene3D" id="2.30.30.40">
    <property type="entry name" value="SH3 Domains"/>
    <property type="match status" value="1"/>
</dbReference>
<feature type="region of interest" description="Disordered" evidence="3">
    <location>
        <begin position="316"/>
        <end position="404"/>
    </location>
</feature>
<dbReference type="SUPFAM" id="SSF50044">
    <property type="entry name" value="SH3-domain"/>
    <property type="match status" value="1"/>
</dbReference>
<evidence type="ECO:0000256" key="3">
    <source>
        <dbReference type="SAM" id="MobiDB-lite"/>
    </source>
</evidence>
<feature type="compositionally biased region" description="Basic and acidic residues" evidence="3">
    <location>
        <begin position="327"/>
        <end position="336"/>
    </location>
</feature>
<dbReference type="InterPro" id="IPR001452">
    <property type="entry name" value="SH3_domain"/>
</dbReference>
<dbReference type="InterPro" id="IPR036028">
    <property type="entry name" value="SH3-like_dom_sf"/>
</dbReference>
<feature type="region of interest" description="Disordered" evidence="3">
    <location>
        <begin position="752"/>
        <end position="773"/>
    </location>
</feature>
<protein>
    <recommendedName>
        <fullName evidence="4">SH3 domain-containing protein</fullName>
    </recommendedName>
</protein>
<feature type="region of interest" description="Disordered" evidence="3">
    <location>
        <begin position="166"/>
        <end position="188"/>
    </location>
</feature>
<feature type="domain" description="SH3" evidence="4">
    <location>
        <begin position="59"/>
        <end position="120"/>
    </location>
</feature>
<dbReference type="Pfam" id="PF07653">
    <property type="entry name" value="SH3_2"/>
    <property type="match status" value="1"/>
</dbReference>
<dbReference type="PROSITE" id="PS50002">
    <property type="entry name" value="SH3"/>
    <property type="match status" value="1"/>
</dbReference>
<accession>A0A8B6GN90</accession>
<dbReference type="OrthoDB" id="6153141at2759"/>
<gene>
    <name evidence="5" type="ORF">MGAL_10B050405</name>
</gene>
<dbReference type="SMART" id="SM00326">
    <property type="entry name" value="SH3"/>
    <property type="match status" value="1"/>
</dbReference>
<dbReference type="CDD" id="cd00174">
    <property type="entry name" value="SH3"/>
    <property type="match status" value="1"/>
</dbReference>
<dbReference type="Proteomes" id="UP000596742">
    <property type="component" value="Unassembled WGS sequence"/>
</dbReference>
<evidence type="ECO:0000313" key="5">
    <source>
        <dbReference type="EMBL" id="VDI66363.1"/>
    </source>
</evidence>
<feature type="compositionally biased region" description="Polar residues" evidence="3">
    <location>
        <begin position="389"/>
        <end position="404"/>
    </location>
</feature>
<dbReference type="AlphaFoldDB" id="A0A8B6GN90"/>